<evidence type="ECO:0000313" key="2">
    <source>
        <dbReference type="Proteomes" id="UP000246352"/>
    </source>
</evidence>
<protein>
    <submittedName>
        <fullName evidence="1">Uncharacterized protein</fullName>
    </submittedName>
</protein>
<proteinExistence type="predicted"/>
<dbReference type="Proteomes" id="UP000246352">
    <property type="component" value="Unassembled WGS sequence"/>
</dbReference>
<sequence>MSASKPFRKPLRKAKNSLRRLVGLPPRRDEYYIDFIIRRGANLEFQYNDAHQSRQEAMMHLLLEALKTIKYEARTNRRLTC</sequence>
<organism evidence="1 2">
    <name type="scientific">Hoeflea marina</name>
    <dbReference type="NCBI Taxonomy" id="274592"/>
    <lineage>
        <taxon>Bacteria</taxon>
        <taxon>Pseudomonadati</taxon>
        <taxon>Pseudomonadota</taxon>
        <taxon>Alphaproteobacteria</taxon>
        <taxon>Hyphomicrobiales</taxon>
        <taxon>Rhizobiaceae</taxon>
        <taxon>Hoeflea</taxon>
    </lineage>
</organism>
<dbReference type="OrthoDB" id="9770435at2"/>
<dbReference type="RefSeq" id="WP_110034353.1">
    <property type="nucleotide sequence ID" value="NZ_QGTR01000008.1"/>
</dbReference>
<accession>A0A317PCG5</accession>
<evidence type="ECO:0000313" key="1">
    <source>
        <dbReference type="EMBL" id="PWV95748.1"/>
    </source>
</evidence>
<dbReference type="AlphaFoldDB" id="A0A317PCG5"/>
<name>A0A317PCG5_9HYPH</name>
<gene>
    <name evidence="1" type="ORF">DFR52_10812</name>
</gene>
<comment type="caution">
    <text evidence="1">The sequence shown here is derived from an EMBL/GenBank/DDBJ whole genome shotgun (WGS) entry which is preliminary data.</text>
</comment>
<reference evidence="1 2" key="1">
    <citation type="submission" date="2018-05" db="EMBL/GenBank/DDBJ databases">
        <title>Genomic Encyclopedia of Type Strains, Phase IV (KMG-IV): sequencing the most valuable type-strain genomes for metagenomic binning, comparative biology and taxonomic classification.</title>
        <authorList>
            <person name="Goeker M."/>
        </authorList>
    </citation>
    <scope>NUCLEOTIDE SEQUENCE [LARGE SCALE GENOMIC DNA]</scope>
    <source>
        <strain evidence="1 2">DSM 16791</strain>
    </source>
</reference>
<keyword evidence="2" id="KW-1185">Reference proteome</keyword>
<dbReference type="EMBL" id="QGTR01000008">
    <property type="protein sequence ID" value="PWV95748.1"/>
    <property type="molecule type" value="Genomic_DNA"/>
</dbReference>